<gene>
    <name evidence="2" type="ORF">RRF57_013229</name>
</gene>
<evidence type="ECO:0000313" key="3">
    <source>
        <dbReference type="Proteomes" id="UP001305414"/>
    </source>
</evidence>
<proteinExistence type="predicted"/>
<evidence type="ECO:0000313" key="2">
    <source>
        <dbReference type="EMBL" id="KAK5637514.1"/>
    </source>
</evidence>
<name>A0AAN7V527_9PEZI</name>
<sequence>MKIEEENEGAAIPMLHMVPKRTLLGLQYHQRSIIMRLETNMLDTAGAMRSALGLQRHFMNTCQRGLYSWPTKWVGLLMDPLYRRIEMQNIPTGQQLFPKADSSAYQYGRPVGTESGVPAGTPPVSNDDDIEMEDIYDITDEDIRDASQNPGRVLRPGLTICGQPILGYFPIIRRVAGGATAIMRFTIFVKINSINPMKIASNAEVGDPFAYHELPDDKRNDIRESAAKYAGMSPSEFLDILGIAYLSSTSTTRLPATYIWVDTRTSFGKPTIVTRTTLRKWLGERAADARIDSWLADKGITPEWKVLDLASDSRHLQLTHTTPARSSRQSRSRSRAHAQPTSHREDSQIDGLTKAFDRMTEAFQKIQEEAREDRKQHREIIQRLLPALR</sequence>
<dbReference type="EMBL" id="JAWHQM010000125">
    <property type="protein sequence ID" value="KAK5637514.1"/>
    <property type="molecule type" value="Genomic_DNA"/>
</dbReference>
<keyword evidence="3" id="KW-1185">Reference proteome</keyword>
<dbReference type="Proteomes" id="UP001305414">
    <property type="component" value="Unassembled WGS sequence"/>
</dbReference>
<reference evidence="2 3" key="1">
    <citation type="submission" date="2023-10" db="EMBL/GenBank/DDBJ databases">
        <title>Draft genome sequence of Xylaria bambusicola isolate GMP-LS, the root and basal stem rot pathogen of sugarcane in Indonesia.</title>
        <authorList>
            <person name="Selvaraj P."/>
            <person name="Muralishankar V."/>
            <person name="Muruganantham S."/>
            <person name="Sp S."/>
            <person name="Haryani S."/>
            <person name="Lau K.J.X."/>
            <person name="Naqvi N.I."/>
        </authorList>
    </citation>
    <scope>NUCLEOTIDE SEQUENCE [LARGE SCALE GENOMIC DNA]</scope>
    <source>
        <strain evidence="2">GMP-LS</strain>
    </source>
</reference>
<accession>A0AAN7V527</accession>
<evidence type="ECO:0000256" key="1">
    <source>
        <dbReference type="SAM" id="MobiDB-lite"/>
    </source>
</evidence>
<organism evidence="2 3">
    <name type="scientific">Xylaria bambusicola</name>
    <dbReference type="NCBI Taxonomy" id="326684"/>
    <lineage>
        <taxon>Eukaryota</taxon>
        <taxon>Fungi</taxon>
        <taxon>Dikarya</taxon>
        <taxon>Ascomycota</taxon>
        <taxon>Pezizomycotina</taxon>
        <taxon>Sordariomycetes</taxon>
        <taxon>Xylariomycetidae</taxon>
        <taxon>Xylariales</taxon>
        <taxon>Xylariaceae</taxon>
        <taxon>Xylaria</taxon>
    </lineage>
</organism>
<feature type="region of interest" description="Disordered" evidence="1">
    <location>
        <begin position="317"/>
        <end position="351"/>
    </location>
</feature>
<dbReference type="AlphaFoldDB" id="A0AAN7V527"/>
<protein>
    <submittedName>
        <fullName evidence="2">Uncharacterized protein</fullName>
    </submittedName>
</protein>
<comment type="caution">
    <text evidence="2">The sequence shown here is derived from an EMBL/GenBank/DDBJ whole genome shotgun (WGS) entry which is preliminary data.</text>
</comment>
<feature type="region of interest" description="Disordered" evidence="1">
    <location>
        <begin position="110"/>
        <end position="129"/>
    </location>
</feature>